<reference evidence="2 3" key="1">
    <citation type="journal article" date="2011" name="J. Bacteriol.">
        <title>Whole genome sequence of the rifamycin B-producing strain Amycolatopsis mediterranei S699.</title>
        <authorList>
            <person name="Verma M."/>
            <person name="Kaur J."/>
            <person name="Kumar M."/>
            <person name="Kumari K."/>
            <person name="Saxena A."/>
            <person name="Anand S."/>
            <person name="Nigam A."/>
            <person name="Ravi V."/>
            <person name="Raghuvanshi S."/>
            <person name="Khurana P."/>
            <person name="Tyagi A.K."/>
            <person name="Khurana J.P."/>
            <person name="Lal R."/>
        </authorList>
    </citation>
    <scope>NUCLEOTIDE SEQUENCE [LARGE SCALE GENOMIC DNA]</scope>
    <source>
        <strain evidence="2 3">S699</strain>
    </source>
</reference>
<dbReference type="PANTHER" id="PTHR21310:SF15">
    <property type="entry name" value="AMINOGLYCOSIDE PHOSPHOTRANSFERASE DOMAIN-CONTAINING PROTEIN"/>
    <property type="match status" value="1"/>
</dbReference>
<dbReference type="InterPro" id="IPR011009">
    <property type="entry name" value="Kinase-like_dom_sf"/>
</dbReference>
<dbReference type="EMBL" id="CP002896">
    <property type="protein sequence ID" value="AEK45089.1"/>
    <property type="molecule type" value="Genomic_DNA"/>
</dbReference>
<dbReference type="InterPro" id="IPR051678">
    <property type="entry name" value="AGP_Transferase"/>
</dbReference>
<keyword evidence="3" id="KW-1185">Reference proteome</keyword>
<organism evidence="2 3">
    <name type="scientific">Amycolatopsis mediterranei (strain S699)</name>
    <name type="common">Nocardia mediterranei</name>
    <dbReference type="NCBI Taxonomy" id="713604"/>
    <lineage>
        <taxon>Bacteria</taxon>
        <taxon>Bacillati</taxon>
        <taxon>Actinomycetota</taxon>
        <taxon>Actinomycetes</taxon>
        <taxon>Pseudonocardiales</taxon>
        <taxon>Pseudonocardiaceae</taxon>
        <taxon>Amycolatopsis</taxon>
    </lineage>
</organism>
<dbReference type="KEGG" id="amm:AMES_6360"/>
<sequence length="325" mass="36613">MVEIRGRLGEGDLLGVVRAAFGERELVSVERLRGGSKKGVYRLVLDDRTTSIAYVWNAEENYWPDAASQDQNDPFGHADGLDLFEAAHAALSSIAVRVPRVVMVDRSRSLLAGEVAVLEDVRGGTLEALRERDSRRASRVLARLGDVVRAMQDSRRDRYGRPGVDRAGDTDPVEQIVLRRALGQLAETAARVDRLAAVEHRLRDLLCERHAAVAPRTEYGFIHGELGPDHVLVDDHDEPVLIDIEGAMFFDVEWEHAFLELRFGSDYPFFRRAGLDRDRMRFYRLAMYLSLVAGPLRLLDGDFPDRPVMLEIVEQNIDRTLAQLT</sequence>
<evidence type="ECO:0000313" key="2">
    <source>
        <dbReference type="EMBL" id="AEK45089.1"/>
    </source>
</evidence>
<dbReference type="GeneID" id="92874107"/>
<dbReference type="Proteomes" id="UP000006138">
    <property type="component" value="Chromosome"/>
</dbReference>
<dbReference type="AlphaFoldDB" id="A0A9R0UBP3"/>
<dbReference type="SUPFAM" id="SSF56112">
    <property type="entry name" value="Protein kinase-like (PK-like)"/>
    <property type="match status" value="1"/>
</dbReference>
<protein>
    <submittedName>
        <fullName evidence="2">Aminoglycoside phosphotransferase</fullName>
    </submittedName>
</protein>
<dbReference type="Pfam" id="PF01636">
    <property type="entry name" value="APH"/>
    <property type="match status" value="1"/>
</dbReference>
<proteinExistence type="predicted"/>
<dbReference type="RefSeq" id="WP_014467461.1">
    <property type="nucleotide sequence ID" value="NC_017186.1"/>
</dbReference>
<name>A0A9R0UBP3_AMYMS</name>
<accession>A0A9R0UBP3</accession>
<evidence type="ECO:0000313" key="3">
    <source>
        <dbReference type="Proteomes" id="UP000006138"/>
    </source>
</evidence>
<feature type="domain" description="Aminoglycoside phosphotransferase" evidence="1">
    <location>
        <begin position="85"/>
        <end position="259"/>
    </location>
</feature>
<dbReference type="Gene3D" id="3.90.1200.10">
    <property type="match status" value="1"/>
</dbReference>
<evidence type="ECO:0000259" key="1">
    <source>
        <dbReference type="Pfam" id="PF01636"/>
    </source>
</evidence>
<dbReference type="PANTHER" id="PTHR21310">
    <property type="entry name" value="AMINOGLYCOSIDE PHOSPHOTRANSFERASE-RELATED-RELATED"/>
    <property type="match status" value="1"/>
</dbReference>
<dbReference type="KEGG" id="amn:RAM_33080"/>
<gene>
    <name evidence="2" type="ordered locus">RAM_33080</name>
</gene>
<dbReference type="Gene3D" id="3.30.200.150">
    <property type="match status" value="1"/>
</dbReference>
<dbReference type="InterPro" id="IPR002575">
    <property type="entry name" value="Aminoglycoside_PTrfase"/>
</dbReference>